<dbReference type="OrthoDB" id="2804174at2759"/>
<reference evidence="7 8" key="1">
    <citation type="submission" date="2019-02" db="EMBL/GenBank/DDBJ databases">
        <title>Genome sequencing of the rare red list fungi Antrodiella citrinella (Flaviporus citrinellus).</title>
        <authorList>
            <person name="Buettner E."/>
            <person name="Kellner H."/>
        </authorList>
    </citation>
    <scope>NUCLEOTIDE SEQUENCE [LARGE SCALE GENOMIC DNA]</scope>
    <source>
        <strain evidence="7 8">DSM 108506</strain>
    </source>
</reference>
<keyword evidence="3" id="KW-0223">Dioxygenase</keyword>
<sequence length="407" mass="46143">MALIASTPGLSTNYMYSIDVADYMAHAFTYILNRQACQVQPIAPEQYVNDYERMYPGTMDPEFRKECLAIVCTLVRAFVSPVRMPWDAHAMRQRMAEARYRDRDDLLKQEFPSPFPTPTVIQTPRTIVDSEGRVLVWAIPGALSNKRQQQIYKSARHLQNHFVQGCEGGRWRTDPQYFNNKLVGALRSGTLNLSPAWYSVGHRWAAASPLRSTPLFKNPNKSGLGPWTEEMRDAHAIVSGMLYIMHPELFENAREVVNNIWDNLLGPRLAMWGLPFTAASLMSNRASINHRDKGGWHTMLDMLVTTGPYSRSYLTLPDLDISVDYRPGTVVSLYGGLIRHGVGIMSEARLCNAYYFRDSVMARADVEYPDYMSQHFYSSYVPVRHQEHYLGGGLRAGEAGNSASDLR</sequence>
<feature type="domain" description="2OGFeDO JBP1/TET oxygenase" evidence="6">
    <location>
        <begin position="195"/>
        <end position="357"/>
    </location>
</feature>
<proteinExistence type="predicted"/>
<accession>A0A4S4M5N8</accession>
<dbReference type="Pfam" id="PF12851">
    <property type="entry name" value="Tet_JBP"/>
    <property type="match status" value="1"/>
</dbReference>
<keyword evidence="4" id="KW-0560">Oxidoreductase</keyword>
<evidence type="ECO:0000256" key="4">
    <source>
        <dbReference type="ARBA" id="ARBA00023002"/>
    </source>
</evidence>
<dbReference type="GO" id="GO:0046872">
    <property type="term" value="F:metal ion binding"/>
    <property type="evidence" value="ECO:0007669"/>
    <property type="project" value="UniProtKB-KW"/>
</dbReference>
<name>A0A4S4M5N8_9APHY</name>
<dbReference type="AlphaFoldDB" id="A0A4S4M5N8"/>
<evidence type="ECO:0000256" key="3">
    <source>
        <dbReference type="ARBA" id="ARBA00022964"/>
    </source>
</evidence>
<evidence type="ECO:0000259" key="6">
    <source>
        <dbReference type="Pfam" id="PF12851"/>
    </source>
</evidence>
<dbReference type="Proteomes" id="UP000308730">
    <property type="component" value="Unassembled WGS sequence"/>
</dbReference>
<dbReference type="GO" id="GO:0051213">
    <property type="term" value="F:dioxygenase activity"/>
    <property type="evidence" value="ECO:0007669"/>
    <property type="project" value="UniProtKB-KW"/>
</dbReference>
<gene>
    <name evidence="7" type="ORF">EUX98_g8734</name>
</gene>
<evidence type="ECO:0000313" key="7">
    <source>
        <dbReference type="EMBL" id="THH19631.1"/>
    </source>
</evidence>
<comment type="cofactor">
    <cofactor evidence="1">
        <name>Fe(2+)</name>
        <dbReference type="ChEBI" id="CHEBI:29033"/>
    </cofactor>
</comment>
<organism evidence="7 8">
    <name type="scientific">Antrodiella citrinella</name>
    <dbReference type="NCBI Taxonomy" id="2447956"/>
    <lineage>
        <taxon>Eukaryota</taxon>
        <taxon>Fungi</taxon>
        <taxon>Dikarya</taxon>
        <taxon>Basidiomycota</taxon>
        <taxon>Agaricomycotina</taxon>
        <taxon>Agaricomycetes</taxon>
        <taxon>Polyporales</taxon>
        <taxon>Steccherinaceae</taxon>
        <taxon>Antrodiella</taxon>
    </lineage>
</organism>
<dbReference type="EMBL" id="SGPM01000528">
    <property type="protein sequence ID" value="THH19631.1"/>
    <property type="molecule type" value="Genomic_DNA"/>
</dbReference>
<evidence type="ECO:0000256" key="2">
    <source>
        <dbReference type="ARBA" id="ARBA00022723"/>
    </source>
</evidence>
<comment type="caution">
    <text evidence="7">The sequence shown here is derived from an EMBL/GenBank/DDBJ whole genome shotgun (WGS) entry which is preliminary data.</text>
</comment>
<protein>
    <recommendedName>
        <fullName evidence="6">2OGFeDO JBP1/TET oxygenase domain-containing protein</fullName>
    </recommendedName>
</protein>
<dbReference type="InterPro" id="IPR024779">
    <property type="entry name" value="2OGFeDO_JBP1/TET_oxygenase_dom"/>
</dbReference>
<evidence type="ECO:0000313" key="8">
    <source>
        <dbReference type="Proteomes" id="UP000308730"/>
    </source>
</evidence>
<keyword evidence="2" id="KW-0479">Metal-binding</keyword>
<keyword evidence="5" id="KW-0408">Iron</keyword>
<dbReference type="Gene3D" id="3.60.130.30">
    <property type="match status" value="1"/>
</dbReference>
<evidence type="ECO:0000256" key="5">
    <source>
        <dbReference type="ARBA" id="ARBA00023004"/>
    </source>
</evidence>
<keyword evidence="8" id="KW-1185">Reference proteome</keyword>
<evidence type="ECO:0000256" key="1">
    <source>
        <dbReference type="ARBA" id="ARBA00001954"/>
    </source>
</evidence>